<dbReference type="InterPro" id="IPR035906">
    <property type="entry name" value="MetI-like_sf"/>
</dbReference>
<evidence type="ECO:0000313" key="8">
    <source>
        <dbReference type="EMBL" id="PLX17772.1"/>
    </source>
</evidence>
<comment type="subcellular location">
    <subcellularLocation>
        <location evidence="5">Cell membrane</location>
        <topology evidence="5">Multi-pass membrane protein</topology>
    </subcellularLocation>
    <subcellularLocation>
        <location evidence="1">Membrane</location>
        <topology evidence="1">Multi-pass membrane protein</topology>
    </subcellularLocation>
</comment>
<keyword evidence="3 5" id="KW-1133">Transmembrane helix</keyword>
<feature type="transmembrane region" description="Helical" evidence="5">
    <location>
        <begin position="150"/>
        <end position="171"/>
    </location>
</feature>
<keyword evidence="5" id="KW-0813">Transport</keyword>
<dbReference type="Proteomes" id="UP000234857">
    <property type="component" value="Unassembled WGS sequence"/>
</dbReference>
<evidence type="ECO:0000256" key="2">
    <source>
        <dbReference type="ARBA" id="ARBA00022692"/>
    </source>
</evidence>
<dbReference type="Gene3D" id="1.10.3720.10">
    <property type="entry name" value="MetI-like"/>
    <property type="match status" value="1"/>
</dbReference>
<keyword evidence="4 5" id="KW-0472">Membrane</keyword>
<accession>A0A2N5ZGN3</accession>
<organism evidence="8 9">
    <name type="scientific">Muiribacterium halophilum</name>
    <dbReference type="NCBI Taxonomy" id="2053465"/>
    <lineage>
        <taxon>Bacteria</taxon>
        <taxon>Candidatus Muiribacteriota</taxon>
        <taxon>Candidatus Muiribacteriia</taxon>
        <taxon>Candidatus Muiribacteriales</taxon>
        <taxon>Candidatus Muiribacteriaceae</taxon>
        <taxon>Candidatus Muiribacterium</taxon>
    </lineage>
</organism>
<evidence type="ECO:0000256" key="4">
    <source>
        <dbReference type="ARBA" id="ARBA00023136"/>
    </source>
</evidence>
<dbReference type="EMBL" id="PKTG01000083">
    <property type="protein sequence ID" value="PLX17772.1"/>
    <property type="molecule type" value="Genomic_DNA"/>
</dbReference>
<dbReference type="PANTHER" id="PTHR43759:SF1">
    <property type="entry name" value="GLUCOSE IMPORT SYSTEM PERMEASE PROTEIN GLCT"/>
    <property type="match status" value="1"/>
</dbReference>
<evidence type="ECO:0000256" key="5">
    <source>
        <dbReference type="RuleBase" id="RU363032"/>
    </source>
</evidence>
<name>A0A2N5ZGN3_MUIH1</name>
<comment type="similarity">
    <text evidence="5">Belongs to the binding-protein-dependent transport system permease family.</text>
</comment>
<dbReference type="InterPro" id="IPR052730">
    <property type="entry name" value="Sugar_ABC_transporter"/>
</dbReference>
<comment type="caution">
    <text evidence="8">The sequence shown here is derived from an EMBL/GenBank/DDBJ whole genome shotgun (WGS) entry which is preliminary data.</text>
</comment>
<feature type="transmembrane region" description="Helical" evidence="5">
    <location>
        <begin position="12"/>
        <end position="31"/>
    </location>
</feature>
<reference evidence="8 9" key="1">
    <citation type="submission" date="2017-11" db="EMBL/GenBank/DDBJ databases">
        <title>Genome-resolved metagenomics identifies genetic mobility, metabolic interactions, and unexpected diversity in perchlorate-reducing communities.</title>
        <authorList>
            <person name="Barnum T.P."/>
            <person name="Figueroa I.A."/>
            <person name="Carlstrom C.I."/>
            <person name="Lucas L.N."/>
            <person name="Engelbrektson A.L."/>
            <person name="Coates J.D."/>
        </authorList>
    </citation>
    <scope>NUCLEOTIDE SEQUENCE [LARGE SCALE GENOMIC DNA]</scope>
    <source>
        <strain evidence="8">BM706</strain>
    </source>
</reference>
<evidence type="ECO:0000256" key="6">
    <source>
        <dbReference type="SAM" id="Coils"/>
    </source>
</evidence>
<dbReference type="InterPro" id="IPR000515">
    <property type="entry name" value="MetI-like"/>
</dbReference>
<evidence type="ECO:0000256" key="1">
    <source>
        <dbReference type="ARBA" id="ARBA00004141"/>
    </source>
</evidence>
<dbReference type="GO" id="GO:0055085">
    <property type="term" value="P:transmembrane transport"/>
    <property type="evidence" value="ECO:0007669"/>
    <property type="project" value="InterPro"/>
</dbReference>
<gene>
    <name evidence="8" type="ORF">C0601_07005</name>
</gene>
<dbReference type="AlphaFoldDB" id="A0A2N5ZGN3"/>
<evidence type="ECO:0000259" key="7">
    <source>
        <dbReference type="PROSITE" id="PS50928"/>
    </source>
</evidence>
<keyword evidence="2 5" id="KW-0812">Transmembrane</keyword>
<feature type="transmembrane region" description="Helical" evidence="5">
    <location>
        <begin position="116"/>
        <end position="138"/>
    </location>
</feature>
<keyword evidence="6" id="KW-0175">Coiled coil</keyword>
<evidence type="ECO:0000256" key="3">
    <source>
        <dbReference type="ARBA" id="ARBA00022989"/>
    </source>
</evidence>
<sequence>MTKFIKKYWLEIIMMLPLFLYIIGFTIFPIFSNLKNSFIDQRYGRKHDILVSKIQDIEYDLKNAKDDLEAKDYKKELREAKQELKKLDQAPYAGFTLNNYRRLLSMKDFRKGTLNTILITACGLIVQFVIAMAIALLLSRSFKGKGLFRTIVLTPLGIPTIVSATIMTYIFDTSGYLNVLLNKLGLIENGIDWAQGGIISIFMIVFADTWKVLPLMVLLFIAGLESIPKSVHEAASIDGSKPIYKFFTIILPLMKPHITIALILRAIDAFRIFELPLILAGTSTTPVISTFTYSEYSRQNYNMSAASGTILTLIIVIFVFSYLYVVEREKEVKIDE</sequence>
<dbReference type="CDD" id="cd06261">
    <property type="entry name" value="TM_PBP2"/>
    <property type="match status" value="1"/>
</dbReference>
<dbReference type="GO" id="GO:0005886">
    <property type="term" value="C:plasma membrane"/>
    <property type="evidence" value="ECO:0007669"/>
    <property type="project" value="UniProtKB-SubCell"/>
</dbReference>
<feature type="transmembrane region" description="Helical" evidence="5">
    <location>
        <begin position="198"/>
        <end position="222"/>
    </location>
</feature>
<proteinExistence type="inferred from homology"/>
<dbReference type="SUPFAM" id="SSF161098">
    <property type="entry name" value="MetI-like"/>
    <property type="match status" value="1"/>
</dbReference>
<feature type="coiled-coil region" evidence="6">
    <location>
        <begin position="63"/>
        <end position="90"/>
    </location>
</feature>
<dbReference type="Pfam" id="PF00528">
    <property type="entry name" value="BPD_transp_1"/>
    <property type="match status" value="1"/>
</dbReference>
<dbReference type="PANTHER" id="PTHR43759">
    <property type="entry name" value="TREHALOSE TRANSPORT SYSTEM PERMEASE PROTEIN SUGA"/>
    <property type="match status" value="1"/>
</dbReference>
<feature type="domain" description="ABC transmembrane type-1" evidence="7">
    <location>
        <begin position="113"/>
        <end position="324"/>
    </location>
</feature>
<feature type="transmembrane region" description="Helical" evidence="5">
    <location>
        <begin position="243"/>
        <end position="267"/>
    </location>
</feature>
<feature type="transmembrane region" description="Helical" evidence="5">
    <location>
        <begin position="305"/>
        <end position="325"/>
    </location>
</feature>
<protein>
    <submittedName>
        <fullName evidence="8">Sugar ABC transporter permease</fullName>
    </submittedName>
</protein>
<feature type="transmembrane region" description="Helical" evidence="5">
    <location>
        <begin position="273"/>
        <end position="293"/>
    </location>
</feature>
<evidence type="ECO:0000313" key="9">
    <source>
        <dbReference type="Proteomes" id="UP000234857"/>
    </source>
</evidence>
<dbReference type="PROSITE" id="PS50928">
    <property type="entry name" value="ABC_TM1"/>
    <property type="match status" value="1"/>
</dbReference>